<evidence type="ECO:0000313" key="2">
    <source>
        <dbReference type="EMBL" id="JAD29390.1"/>
    </source>
</evidence>
<feature type="transmembrane region" description="Helical" evidence="1">
    <location>
        <begin position="12"/>
        <end position="30"/>
    </location>
</feature>
<dbReference type="AlphaFoldDB" id="A0A0A8YY23"/>
<accession>A0A0A8YY23</accession>
<keyword evidence="1" id="KW-0472">Membrane</keyword>
<proteinExistence type="predicted"/>
<keyword evidence="1" id="KW-1133">Transmembrane helix</keyword>
<protein>
    <submittedName>
        <fullName evidence="2">Uncharacterized protein</fullName>
    </submittedName>
</protein>
<reference evidence="2" key="1">
    <citation type="submission" date="2014-09" db="EMBL/GenBank/DDBJ databases">
        <authorList>
            <person name="Magalhaes I.L.F."/>
            <person name="Oliveira U."/>
            <person name="Santos F.R."/>
            <person name="Vidigal T.H.D.A."/>
            <person name="Brescovit A.D."/>
            <person name="Santos A.J."/>
        </authorList>
    </citation>
    <scope>NUCLEOTIDE SEQUENCE</scope>
    <source>
        <tissue evidence="2">Shoot tissue taken approximately 20 cm above the soil surface</tissue>
    </source>
</reference>
<dbReference type="EMBL" id="GBRH01268505">
    <property type="protein sequence ID" value="JAD29390.1"/>
    <property type="molecule type" value="Transcribed_RNA"/>
</dbReference>
<feature type="transmembrane region" description="Helical" evidence="1">
    <location>
        <begin position="36"/>
        <end position="56"/>
    </location>
</feature>
<reference evidence="2" key="2">
    <citation type="journal article" date="2015" name="Data Brief">
        <title>Shoot transcriptome of the giant reed, Arundo donax.</title>
        <authorList>
            <person name="Barrero R.A."/>
            <person name="Guerrero F.D."/>
            <person name="Moolhuijzen P."/>
            <person name="Goolsby J.A."/>
            <person name="Tidwell J."/>
            <person name="Bellgard S.E."/>
            <person name="Bellgard M.I."/>
        </authorList>
    </citation>
    <scope>NUCLEOTIDE SEQUENCE</scope>
    <source>
        <tissue evidence="2">Shoot tissue taken approximately 20 cm above the soil surface</tissue>
    </source>
</reference>
<evidence type="ECO:0000256" key="1">
    <source>
        <dbReference type="SAM" id="Phobius"/>
    </source>
</evidence>
<organism evidence="2">
    <name type="scientific">Arundo donax</name>
    <name type="common">Giant reed</name>
    <name type="synonym">Donax arundinaceus</name>
    <dbReference type="NCBI Taxonomy" id="35708"/>
    <lineage>
        <taxon>Eukaryota</taxon>
        <taxon>Viridiplantae</taxon>
        <taxon>Streptophyta</taxon>
        <taxon>Embryophyta</taxon>
        <taxon>Tracheophyta</taxon>
        <taxon>Spermatophyta</taxon>
        <taxon>Magnoliopsida</taxon>
        <taxon>Liliopsida</taxon>
        <taxon>Poales</taxon>
        <taxon>Poaceae</taxon>
        <taxon>PACMAD clade</taxon>
        <taxon>Arundinoideae</taxon>
        <taxon>Arundineae</taxon>
        <taxon>Arundo</taxon>
    </lineage>
</organism>
<sequence>MMSVYQEGAYERLCRYALILSCFCFVPFIYSSWCVFFGMIQHYFSLHLLLVLSLLIPPFHNVGPSLPCAQSKEPLNPEIII</sequence>
<name>A0A0A8YY23_ARUDO</name>
<keyword evidence="1" id="KW-0812">Transmembrane</keyword>